<organism evidence="1 2">
    <name type="scientific">Kibdelosporangium persicum</name>
    <dbReference type="NCBI Taxonomy" id="2698649"/>
    <lineage>
        <taxon>Bacteria</taxon>
        <taxon>Bacillati</taxon>
        <taxon>Actinomycetota</taxon>
        <taxon>Actinomycetes</taxon>
        <taxon>Pseudonocardiales</taxon>
        <taxon>Pseudonocardiaceae</taxon>
        <taxon>Kibdelosporangium</taxon>
    </lineage>
</organism>
<evidence type="ECO:0000313" key="2">
    <source>
        <dbReference type="Proteomes" id="UP000763557"/>
    </source>
</evidence>
<name>A0ABX2F357_9PSEU</name>
<accession>A0ABX2F357</accession>
<sequence length="116" mass="12865">MTAYEVPETVIRRFTENGCEVTAIVADPADAQQTLYGTVTHNGALVGSYYCADRVHQSDWRIVTALGHPLTLDDQPVNPVSEEAAVLVLTTILTARDSYEVDQRLRDATRPPHRDQ</sequence>
<gene>
    <name evidence="1" type="ORF">GC106_29570</name>
</gene>
<keyword evidence="2" id="KW-1185">Reference proteome</keyword>
<proteinExistence type="predicted"/>
<reference evidence="1 2" key="1">
    <citation type="submission" date="2020-01" db="EMBL/GenBank/DDBJ databases">
        <title>Kibdelosporangium persica a novel Actinomycetes from a hot desert in Iran.</title>
        <authorList>
            <person name="Safaei N."/>
            <person name="Zaburannyi N."/>
            <person name="Mueller R."/>
            <person name="Wink J."/>
        </authorList>
    </citation>
    <scope>NUCLEOTIDE SEQUENCE [LARGE SCALE GENOMIC DNA]</scope>
    <source>
        <strain evidence="1 2">4NS15</strain>
    </source>
</reference>
<protein>
    <recommendedName>
        <fullName evidence="3">Immunity protein Imm1</fullName>
    </recommendedName>
</protein>
<dbReference type="EMBL" id="JAAATY010000007">
    <property type="protein sequence ID" value="NRN65742.1"/>
    <property type="molecule type" value="Genomic_DNA"/>
</dbReference>
<dbReference type="RefSeq" id="WP_173130314.1">
    <property type="nucleotide sequence ID" value="NZ_CBCSGW010000122.1"/>
</dbReference>
<dbReference type="Proteomes" id="UP000763557">
    <property type="component" value="Unassembled WGS sequence"/>
</dbReference>
<evidence type="ECO:0008006" key="3">
    <source>
        <dbReference type="Google" id="ProtNLM"/>
    </source>
</evidence>
<comment type="caution">
    <text evidence="1">The sequence shown here is derived from an EMBL/GenBank/DDBJ whole genome shotgun (WGS) entry which is preliminary data.</text>
</comment>
<evidence type="ECO:0000313" key="1">
    <source>
        <dbReference type="EMBL" id="NRN65742.1"/>
    </source>
</evidence>